<dbReference type="EMBL" id="KN817568">
    <property type="protein sequence ID" value="KJA20370.1"/>
    <property type="molecule type" value="Genomic_DNA"/>
</dbReference>
<evidence type="ECO:0000256" key="1">
    <source>
        <dbReference type="SAM" id="MobiDB-lite"/>
    </source>
</evidence>
<keyword evidence="3" id="KW-1185">Reference proteome</keyword>
<feature type="region of interest" description="Disordered" evidence="1">
    <location>
        <begin position="154"/>
        <end position="176"/>
    </location>
</feature>
<gene>
    <name evidence="2" type="ORF">HYPSUDRAFT_817754</name>
</gene>
<proteinExistence type="predicted"/>
<accession>A0A0D2PK68</accession>
<sequence>MDVDFGEGVGRGHTHGAEGRSGASLRQRLGCHSVNMTYVGNLLPRSIRSPLLSLSDQQGSHRASHFLIGVLTKPTHDAPEARLPSNIYDQSVAPKEEDASPWSRLAVRPSASKPPPPAHLTTPLHSLAMRTSSWHRACTAPTPRWLSLQRHLRTATRRRSCSAGHTNPKHGRLERG</sequence>
<evidence type="ECO:0000313" key="3">
    <source>
        <dbReference type="Proteomes" id="UP000054270"/>
    </source>
</evidence>
<reference evidence="3" key="1">
    <citation type="submission" date="2014-04" db="EMBL/GenBank/DDBJ databases">
        <title>Evolutionary Origins and Diversification of the Mycorrhizal Mutualists.</title>
        <authorList>
            <consortium name="DOE Joint Genome Institute"/>
            <consortium name="Mycorrhizal Genomics Consortium"/>
            <person name="Kohler A."/>
            <person name="Kuo A."/>
            <person name="Nagy L.G."/>
            <person name="Floudas D."/>
            <person name="Copeland A."/>
            <person name="Barry K.W."/>
            <person name="Cichocki N."/>
            <person name="Veneault-Fourrey C."/>
            <person name="LaButti K."/>
            <person name="Lindquist E.A."/>
            <person name="Lipzen A."/>
            <person name="Lundell T."/>
            <person name="Morin E."/>
            <person name="Murat C."/>
            <person name="Riley R."/>
            <person name="Ohm R."/>
            <person name="Sun H."/>
            <person name="Tunlid A."/>
            <person name="Henrissat B."/>
            <person name="Grigoriev I.V."/>
            <person name="Hibbett D.S."/>
            <person name="Martin F."/>
        </authorList>
    </citation>
    <scope>NUCLEOTIDE SEQUENCE [LARGE SCALE GENOMIC DNA]</scope>
    <source>
        <strain evidence="3">FD-334 SS-4</strain>
    </source>
</reference>
<name>A0A0D2PK68_HYPSF</name>
<dbReference type="AlphaFoldDB" id="A0A0D2PK68"/>
<evidence type="ECO:0000313" key="2">
    <source>
        <dbReference type="EMBL" id="KJA20370.1"/>
    </source>
</evidence>
<dbReference type="Proteomes" id="UP000054270">
    <property type="component" value="Unassembled WGS sequence"/>
</dbReference>
<organism evidence="2 3">
    <name type="scientific">Hypholoma sublateritium (strain FD-334 SS-4)</name>
    <dbReference type="NCBI Taxonomy" id="945553"/>
    <lineage>
        <taxon>Eukaryota</taxon>
        <taxon>Fungi</taxon>
        <taxon>Dikarya</taxon>
        <taxon>Basidiomycota</taxon>
        <taxon>Agaricomycotina</taxon>
        <taxon>Agaricomycetes</taxon>
        <taxon>Agaricomycetidae</taxon>
        <taxon>Agaricales</taxon>
        <taxon>Agaricineae</taxon>
        <taxon>Strophariaceae</taxon>
        <taxon>Hypholoma</taxon>
    </lineage>
</organism>
<feature type="region of interest" description="Disordered" evidence="1">
    <location>
        <begin position="1"/>
        <end position="24"/>
    </location>
</feature>
<protein>
    <submittedName>
        <fullName evidence="2">Uncharacterized protein</fullName>
    </submittedName>
</protein>